<reference evidence="1" key="1">
    <citation type="submission" date="2014-05" db="EMBL/GenBank/DDBJ databases">
        <title>The transcriptome of the halophilic microalga Tetraselmis sp. GSL018 isolated from the Great Salt Lake, Utah.</title>
        <authorList>
            <person name="Jinkerson R.E."/>
            <person name="D'Adamo S."/>
            <person name="Posewitz M.C."/>
        </authorList>
    </citation>
    <scope>NUCLEOTIDE SEQUENCE</scope>
    <source>
        <strain evidence="1">GSL018</strain>
    </source>
</reference>
<sequence>QPSPLLSPLPPADVRGGCVSFTGGSTSIAVSIPRAAGHNLPLSSSPPFQPGRHAWQLRMFYRRINTHRCVDTGAKGAQPAP</sequence>
<accession>A0A061R1K4</accession>
<gene>
    <name evidence="1" type="ORF">TSPGSL018_18332</name>
</gene>
<dbReference type="EMBL" id="GBEZ01022415">
    <property type="protein sequence ID" value="JAC64426.1"/>
    <property type="molecule type" value="Transcribed_RNA"/>
</dbReference>
<proteinExistence type="predicted"/>
<protein>
    <submittedName>
        <fullName evidence="1">Uncharacterized protein</fullName>
    </submittedName>
</protein>
<feature type="non-terminal residue" evidence="1">
    <location>
        <position position="1"/>
    </location>
</feature>
<name>A0A061R1K4_9CHLO</name>
<evidence type="ECO:0000313" key="1">
    <source>
        <dbReference type="EMBL" id="JAC64426.1"/>
    </source>
</evidence>
<organism evidence="1">
    <name type="scientific">Tetraselmis sp. GSL018</name>
    <dbReference type="NCBI Taxonomy" id="582737"/>
    <lineage>
        <taxon>Eukaryota</taxon>
        <taxon>Viridiplantae</taxon>
        <taxon>Chlorophyta</taxon>
        <taxon>core chlorophytes</taxon>
        <taxon>Chlorodendrophyceae</taxon>
        <taxon>Chlorodendrales</taxon>
        <taxon>Chlorodendraceae</taxon>
        <taxon>Tetraselmis</taxon>
    </lineage>
</organism>
<dbReference type="AlphaFoldDB" id="A0A061R1K4"/>
<feature type="non-terminal residue" evidence="1">
    <location>
        <position position="81"/>
    </location>
</feature>